<evidence type="ECO:0000313" key="1">
    <source>
        <dbReference type="EMBL" id="MEG3614541.1"/>
    </source>
</evidence>
<sequence>MHQISSDPNATPNATSETASKRRIVFVAGSGRSGTSTLSGILKELGMRVPVPEVTPDETNPKGFGESQWVVDLHNRLLRQANVQVSDARPQAWFEAGRLATNDNLRHEISTWLDRQFGDADELVVKDPRLSWFLGLWRVAAMRSGTEATFATMLRPPTEVIGSKAKYYGRRGTVDGIAAWVNMMLHTERATRGSKRVFVRYHDLLDDWTVPVNGLGEIFDIQAVKTATPSSILRVHEFVDPNLRRVQITWDSLSVPRQLQALAQDTWEQLNKLADPDGDNEKTHAELDVLLDEYTAFYEDSEAIAASTALASLNQGRREGRRGARKRGGVPRYRRVANRIPHSLRAKIPASARRRVGGVVRKVAGGSR</sequence>
<proteinExistence type="predicted"/>
<name>A0ABU7Z599_9MICO</name>
<dbReference type="SUPFAM" id="SSF52540">
    <property type="entry name" value="P-loop containing nucleoside triphosphate hydrolases"/>
    <property type="match status" value="1"/>
</dbReference>
<keyword evidence="2" id="KW-1185">Reference proteome</keyword>
<organism evidence="1 2">
    <name type="scientific">Isoptericola haloaureus</name>
    <dbReference type="NCBI Taxonomy" id="1542902"/>
    <lineage>
        <taxon>Bacteria</taxon>
        <taxon>Bacillati</taxon>
        <taxon>Actinomycetota</taxon>
        <taxon>Actinomycetes</taxon>
        <taxon>Micrococcales</taxon>
        <taxon>Promicromonosporaceae</taxon>
        <taxon>Isoptericola</taxon>
    </lineage>
</organism>
<evidence type="ECO:0000313" key="2">
    <source>
        <dbReference type="Proteomes" id="UP001310387"/>
    </source>
</evidence>
<dbReference type="EMBL" id="JBAGLP010000110">
    <property type="protein sequence ID" value="MEG3614541.1"/>
    <property type="molecule type" value="Genomic_DNA"/>
</dbReference>
<comment type="caution">
    <text evidence="1">The sequence shown here is derived from an EMBL/GenBank/DDBJ whole genome shotgun (WGS) entry which is preliminary data.</text>
</comment>
<dbReference type="Proteomes" id="UP001310387">
    <property type="component" value="Unassembled WGS sequence"/>
</dbReference>
<reference evidence="1" key="1">
    <citation type="journal article" date="2024" name="Antonie Van Leeuwenhoek">
        <title>Isoptericola haloaureus sp. nov., a dimorphic actinobacterium isolated from mangrove sediments of southeast India, implicating biosaline agricultural significance through nitrogen fixation and salt tolerance genes.</title>
        <authorList>
            <person name="Prathaban M."/>
            <person name="Prathiviraj R."/>
            <person name="Ravichandran M."/>
            <person name="Natarajan S.D."/>
            <person name="Sobanaa M."/>
            <person name="Hari Krishna Kumar S."/>
            <person name="Chandrasekar V."/>
            <person name="Selvin J."/>
        </authorList>
    </citation>
    <scope>NUCLEOTIDE SEQUENCE</scope>
    <source>
        <strain evidence="1">MP1014</strain>
    </source>
</reference>
<dbReference type="RefSeq" id="WP_332901310.1">
    <property type="nucleotide sequence ID" value="NZ_JBAGLP010000110.1"/>
</dbReference>
<evidence type="ECO:0008006" key="3">
    <source>
        <dbReference type="Google" id="ProtNLM"/>
    </source>
</evidence>
<reference evidence="1" key="2">
    <citation type="submission" date="2024-02" db="EMBL/GenBank/DDBJ databases">
        <authorList>
            <person name="Prathaban M."/>
            <person name="Mythili R."/>
            <person name="Sharmila Devi N."/>
            <person name="Sobanaa M."/>
            <person name="Prathiviraj R."/>
            <person name="Selvin J."/>
        </authorList>
    </citation>
    <scope>NUCLEOTIDE SEQUENCE</scope>
    <source>
        <strain evidence="1">MP1014</strain>
    </source>
</reference>
<gene>
    <name evidence="1" type="ORF">V5O49_05320</name>
</gene>
<protein>
    <recommendedName>
        <fullName evidence="3">Sulfotransferase family protein</fullName>
    </recommendedName>
</protein>
<dbReference type="Gene3D" id="3.40.50.300">
    <property type="entry name" value="P-loop containing nucleotide triphosphate hydrolases"/>
    <property type="match status" value="1"/>
</dbReference>
<dbReference type="InterPro" id="IPR027417">
    <property type="entry name" value="P-loop_NTPase"/>
</dbReference>
<accession>A0ABU7Z599</accession>